<feature type="region of interest" description="Disordered" evidence="2">
    <location>
        <begin position="104"/>
        <end position="354"/>
    </location>
</feature>
<keyword evidence="1" id="KW-0067">ATP-binding</keyword>
<gene>
    <name evidence="3" type="ORF">CSUI_008907</name>
</gene>
<dbReference type="SUPFAM" id="SSF56112">
    <property type="entry name" value="Protein kinase-like (PK-like)"/>
    <property type="match status" value="1"/>
</dbReference>
<dbReference type="InterPro" id="IPR017441">
    <property type="entry name" value="Protein_kinase_ATP_BS"/>
</dbReference>
<reference evidence="3 4" key="1">
    <citation type="journal article" date="2017" name="Int. J. Parasitol.">
        <title>The genome of the protozoan parasite Cystoisospora suis and a reverse vaccinology approach to identify vaccine candidates.</title>
        <authorList>
            <person name="Palmieri N."/>
            <person name="Shrestha A."/>
            <person name="Ruttkowski B."/>
            <person name="Beck T."/>
            <person name="Vogl C."/>
            <person name="Tomley F."/>
            <person name="Blake D.P."/>
            <person name="Joachim A."/>
        </authorList>
    </citation>
    <scope>NUCLEOTIDE SEQUENCE [LARGE SCALE GENOMIC DNA]</scope>
    <source>
        <strain evidence="3 4">Wien I</strain>
    </source>
</reference>
<feature type="compositionally biased region" description="Basic and acidic residues" evidence="2">
    <location>
        <begin position="930"/>
        <end position="941"/>
    </location>
</feature>
<feature type="non-terminal residue" evidence="3">
    <location>
        <position position="1322"/>
    </location>
</feature>
<feature type="compositionally biased region" description="Polar residues" evidence="2">
    <location>
        <begin position="168"/>
        <end position="190"/>
    </location>
</feature>
<feature type="compositionally biased region" description="Basic and acidic residues" evidence="2">
    <location>
        <begin position="468"/>
        <end position="479"/>
    </location>
</feature>
<feature type="compositionally biased region" description="Basic and acidic residues" evidence="2">
    <location>
        <begin position="788"/>
        <end position="803"/>
    </location>
</feature>
<feature type="compositionally biased region" description="Basic and acidic residues" evidence="2">
    <location>
        <begin position="146"/>
        <end position="166"/>
    </location>
</feature>
<feature type="region of interest" description="Disordered" evidence="2">
    <location>
        <begin position="702"/>
        <end position="1043"/>
    </location>
</feature>
<feature type="compositionally biased region" description="Basic and acidic residues" evidence="2">
    <location>
        <begin position="434"/>
        <end position="453"/>
    </location>
</feature>
<feature type="region of interest" description="Disordered" evidence="2">
    <location>
        <begin position="1073"/>
        <end position="1205"/>
    </location>
</feature>
<feature type="region of interest" description="Disordered" evidence="2">
    <location>
        <begin position="59"/>
        <end position="83"/>
    </location>
</feature>
<feature type="binding site" evidence="1">
    <location>
        <position position="1245"/>
    </location>
    <ligand>
        <name>ATP</name>
        <dbReference type="ChEBI" id="CHEBI:30616"/>
    </ligand>
</feature>
<comment type="caution">
    <text evidence="3">The sequence shown here is derived from an EMBL/GenBank/DDBJ whole genome shotgun (WGS) entry which is preliminary data.</text>
</comment>
<feature type="compositionally biased region" description="Basic and acidic residues" evidence="2">
    <location>
        <begin position="740"/>
        <end position="755"/>
    </location>
</feature>
<evidence type="ECO:0000313" key="4">
    <source>
        <dbReference type="Proteomes" id="UP000221165"/>
    </source>
</evidence>
<feature type="compositionally biased region" description="Low complexity" evidence="2">
    <location>
        <begin position="840"/>
        <end position="854"/>
    </location>
</feature>
<keyword evidence="4" id="KW-1185">Reference proteome</keyword>
<evidence type="ECO:0000256" key="2">
    <source>
        <dbReference type="SAM" id="MobiDB-lite"/>
    </source>
</evidence>
<feature type="compositionally biased region" description="Basic and acidic residues" evidence="2">
    <location>
        <begin position="1165"/>
        <end position="1198"/>
    </location>
</feature>
<keyword evidence="3" id="KW-0808">Transferase</keyword>
<evidence type="ECO:0000256" key="1">
    <source>
        <dbReference type="PROSITE-ProRule" id="PRU10141"/>
    </source>
</evidence>
<name>A0A2C6KI92_9APIC</name>
<keyword evidence="3" id="KW-0418">Kinase</keyword>
<proteinExistence type="predicted"/>
<dbReference type="PROSITE" id="PS00107">
    <property type="entry name" value="PROTEIN_KINASE_ATP"/>
    <property type="match status" value="1"/>
</dbReference>
<dbReference type="GO" id="GO:0005524">
    <property type="term" value="F:ATP binding"/>
    <property type="evidence" value="ECO:0007669"/>
    <property type="project" value="UniProtKB-UniRule"/>
</dbReference>
<evidence type="ECO:0000313" key="3">
    <source>
        <dbReference type="EMBL" id="PHJ17277.1"/>
    </source>
</evidence>
<feature type="compositionally biased region" description="Polar residues" evidence="2">
    <location>
        <begin position="986"/>
        <end position="1000"/>
    </location>
</feature>
<feature type="compositionally biased region" description="Basic and acidic residues" evidence="2">
    <location>
        <begin position="486"/>
        <end position="498"/>
    </location>
</feature>
<feature type="compositionally biased region" description="Basic and acidic residues" evidence="2">
    <location>
        <begin position="958"/>
        <end position="973"/>
    </location>
</feature>
<feature type="compositionally biased region" description="Polar residues" evidence="2">
    <location>
        <begin position="804"/>
        <end position="821"/>
    </location>
</feature>
<dbReference type="VEuPathDB" id="ToxoDB:CSUI_008907"/>
<dbReference type="InterPro" id="IPR011009">
    <property type="entry name" value="Kinase-like_dom_sf"/>
</dbReference>
<dbReference type="GO" id="GO:0016301">
    <property type="term" value="F:kinase activity"/>
    <property type="evidence" value="ECO:0007669"/>
    <property type="project" value="UniProtKB-KW"/>
</dbReference>
<keyword evidence="1" id="KW-0547">Nucleotide-binding</keyword>
<organism evidence="3 4">
    <name type="scientific">Cystoisospora suis</name>
    <dbReference type="NCBI Taxonomy" id="483139"/>
    <lineage>
        <taxon>Eukaryota</taxon>
        <taxon>Sar</taxon>
        <taxon>Alveolata</taxon>
        <taxon>Apicomplexa</taxon>
        <taxon>Conoidasida</taxon>
        <taxon>Coccidia</taxon>
        <taxon>Eucoccidiorida</taxon>
        <taxon>Eimeriorina</taxon>
        <taxon>Sarcocystidae</taxon>
        <taxon>Cystoisospora</taxon>
    </lineage>
</organism>
<protein>
    <submittedName>
        <fullName evidence="3">Eif2 kinase if2k-c</fullName>
    </submittedName>
</protein>
<dbReference type="RefSeq" id="XP_067919002.1">
    <property type="nucleotide sequence ID" value="XM_068069026.1"/>
</dbReference>
<sequence length="1322" mass="140001">MTPSEHIRGREQEEILLEQLLWLQCAPCASPQVSYCVLSLGFLTHAARTLVAGRRRQAIGGGGGAIRTPPGKTEEAEKIPSGHHPSITFVEGLSTPQSSVTRGVASALSSGGGDKGHRALGSSGGGETPVREALPLSSQSALTSRADGEKHGGESCCLHTEREPILEKSSSQPKRVCSTSREPGGNTDSCPSAAAAVSRISAPPLTLPEGDMMGRPGGLSRATTGNLDGEPGSSVDEEQHCRQTRKEGGRDSRGNGLVCEVDGSTGECPKSGEAWGRELHQGRSISSKAWQEATVEPSSESSRSPQGGTAFTCEAGLGRRGPFSTGYPGAESLCEETHSQDTESSPGHAFGGGEDSVAKVISQAAKRLLRVQDRRHAAAATALANYGIEGPVSEYWVDRLEDTFEGDSEVVFGSIHTRRDSGSPVSRGKKKKGDNKEPRESTRADSQSRRGIEGEQPLRVGKGRRKKTIGEGHKRTGKEEGEEDYESGKNGDEEREPQPAHSCGAESSEQATKDELAAMPCVVSVIAEVVGAGARGRKRSAIASVEFEAHISRVESYRSSESSSRLNLRVDFSLQGISGLPATFCSRAQAALARSCSSTGCRKGGFLVVQRLLRAAAAVEALLVRQQHGLSDKRSPGVGKEDLAALEEKLFQLQLDGLKQTERIVLKTGRVSRRGTRCDGEGSRKAAEALWARASTETFTVAGSSSFGSSGRVSTGGGAVEENRKKKSSVASEVAQEMFQESHRQKAKPREDHGGRKTGKRRSSPGDAPEVSGGNGRSRESPVSAADIHPKELEESKGDRGENSAHTTSEYLLQTGTSADSPAQPLGPDQERESVGGGAPVSSTSSSFSSVMEVQGEERVGTESAQALNSGARPSRNVDGDAPRSTSERAAHLETSEKGNSKRVEVRHDGAEDAHRPLCSSSSRVPSQQRHQETRNEELHIPGKPLEAPESIAVPSKTDVRAAEGKADRRGVSAEEGGVDTLPPSELQTPALTSNHQGVTFSRRRLSTESAAPSKEMKATPSLSSFASPIRGRSRDKKKPAPVAFDLIGDKPVEGGASHVLADSAFLNAAEPAKKVKTPRKDLASPAHILRRLSGQRTSGQLAGEGQGGNQGMRRRRRSAADVEACSIIAQEKSSDESCVSPSDRSSRRVTARQDTKGALLRSRSWQDREGGRKRGAHQERNREGGRRRDIANSRLVEETPAGPPAVASRYYTEFEELQQLGSGAFGSVTKVRQRQGGGVFAVKKIPLVSSSPRRRHQEGERMPAAALGGAGFMLTGGVGRGAVGDMRLKKGCILSAAGRRKNAGEEGRGASSVLGDIMARG</sequence>
<feature type="compositionally biased region" description="Polar residues" evidence="2">
    <location>
        <begin position="919"/>
        <end position="929"/>
    </location>
</feature>
<dbReference type="EMBL" id="MIGC01005135">
    <property type="protein sequence ID" value="PHJ17277.1"/>
    <property type="molecule type" value="Genomic_DNA"/>
</dbReference>
<feature type="compositionally biased region" description="Basic and acidic residues" evidence="2">
    <location>
        <begin position="876"/>
        <end position="916"/>
    </location>
</feature>
<feature type="compositionally biased region" description="Basic and acidic residues" evidence="2">
    <location>
        <begin position="237"/>
        <end position="253"/>
    </location>
</feature>
<dbReference type="Gene3D" id="3.30.200.20">
    <property type="entry name" value="Phosphorylase Kinase, domain 1"/>
    <property type="match status" value="1"/>
</dbReference>
<accession>A0A2C6KI92</accession>
<dbReference type="GeneID" id="94432237"/>
<dbReference type="Proteomes" id="UP000221165">
    <property type="component" value="Unassembled WGS sequence"/>
</dbReference>
<feature type="compositionally biased region" description="Low complexity" evidence="2">
    <location>
        <begin position="702"/>
        <end position="713"/>
    </location>
</feature>
<feature type="region of interest" description="Disordered" evidence="2">
    <location>
        <begin position="415"/>
        <end position="511"/>
    </location>
</feature>
<dbReference type="OrthoDB" id="1405469at2759"/>
<feature type="compositionally biased region" description="Polar residues" evidence="2">
    <location>
        <begin position="296"/>
        <end position="309"/>
    </location>
</feature>